<evidence type="ECO:0000256" key="13">
    <source>
        <dbReference type="ARBA" id="ARBA00024209"/>
    </source>
</evidence>
<gene>
    <name evidence="19" type="primary">11424482</name>
    <name evidence="17" type="ordered locus">MTR_7g116220</name>
    <name evidence="18" type="ORF">MtrunA17_Chr7g0274741</name>
</gene>
<keyword evidence="9" id="KW-0833">Ubl conjugation pathway</keyword>
<reference evidence="17 20" key="2">
    <citation type="journal article" date="2014" name="BMC Genomics">
        <title>An improved genome release (version Mt4.0) for the model legume Medicago truncatula.</title>
        <authorList>
            <person name="Tang H."/>
            <person name="Krishnakumar V."/>
            <person name="Bidwell S."/>
            <person name="Rosen B."/>
            <person name="Chan A."/>
            <person name="Zhou S."/>
            <person name="Gentzbittel L."/>
            <person name="Childs K.L."/>
            <person name="Yandell M."/>
            <person name="Gundlach H."/>
            <person name="Mayer K.F."/>
            <person name="Schwartz D.C."/>
            <person name="Town C.D."/>
        </authorList>
    </citation>
    <scope>GENOME REANNOTATION</scope>
    <source>
        <strain evidence="19 20">cv. Jemalong A17</strain>
    </source>
</reference>
<evidence type="ECO:0000256" key="1">
    <source>
        <dbReference type="ARBA" id="ARBA00000900"/>
    </source>
</evidence>
<keyword evidence="11 15" id="KW-1133">Transmembrane helix</keyword>
<dbReference type="PANTHER" id="PTHR46913:SF1">
    <property type="entry name" value="RING-H2 FINGER PROTEIN ATL16"/>
    <property type="match status" value="1"/>
</dbReference>
<dbReference type="eggNOG" id="KOG0800">
    <property type="taxonomic scope" value="Eukaryota"/>
</dbReference>
<keyword evidence="10" id="KW-0862">Zinc</keyword>
<evidence type="ECO:0000313" key="19">
    <source>
        <dbReference type="EnsemblPlants" id="AES82684"/>
    </source>
</evidence>
<dbReference type="Proteomes" id="UP000002051">
    <property type="component" value="Unassembled WGS sequence"/>
</dbReference>
<dbReference type="OrthoDB" id="1428211at2759"/>
<evidence type="ECO:0000256" key="15">
    <source>
        <dbReference type="SAM" id="Phobius"/>
    </source>
</evidence>
<dbReference type="GO" id="GO:0008270">
    <property type="term" value="F:zinc ion binding"/>
    <property type="evidence" value="ECO:0007669"/>
    <property type="project" value="UniProtKB-KW"/>
</dbReference>
<evidence type="ECO:0000256" key="4">
    <source>
        <dbReference type="ARBA" id="ARBA00012483"/>
    </source>
</evidence>
<proteinExistence type="inferred from homology"/>
<evidence type="ECO:0000313" key="18">
    <source>
        <dbReference type="EMBL" id="RHN49459.1"/>
    </source>
</evidence>
<dbReference type="SMART" id="SM00184">
    <property type="entry name" value="RING"/>
    <property type="match status" value="1"/>
</dbReference>
<evidence type="ECO:0000313" key="21">
    <source>
        <dbReference type="Proteomes" id="UP000265566"/>
    </source>
</evidence>
<dbReference type="EMBL" id="PSQE01000007">
    <property type="protein sequence ID" value="RHN49459.1"/>
    <property type="molecule type" value="Genomic_DNA"/>
</dbReference>
<keyword evidence="8 14" id="KW-0863">Zinc-finger</keyword>
<keyword evidence="6 15" id="KW-0812">Transmembrane</keyword>
<comment type="subcellular location">
    <subcellularLocation>
        <location evidence="2">Membrane</location>
        <topology evidence="2">Single-pass membrane protein</topology>
    </subcellularLocation>
</comment>
<dbReference type="EnsemblPlants" id="AES82684">
    <property type="protein sequence ID" value="AES82684"/>
    <property type="gene ID" value="MTR_7g116220"/>
</dbReference>
<dbReference type="Pfam" id="PF13639">
    <property type="entry name" value="zf-RING_2"/>
    <property type="match status" value="1"/>
</dbReference>
<dbReference type="KEGG" id="mtr:11424482"/>
<feature type="transmembrane region" description="Helical" evidence="15">
    <location>
        <begin position="12"/>
        <end position="30"/>
    </location>
</feature>
<name>G7L1Y6_MEDTR</name>
<evidence type="ECO:0000256" key="10">
    <source>
        <dbReference type="ARBA" id="ARBA00022833"/>
    </source>
</evidence>
<dbReference type="UniPathway" id="UPA00143"/>
<dbReference type="EC" id="2.3.2.27" evidence="4"/>
<evidence type="ECO:0000256" key="2">
    <source>
        <dbReference type="ARBA" id="ARBA00004167"/>
    </source>
</evidence>
<dbReference type="PaxDb" id="3880-AES82684"/>
<accession>G7L1Y6</accession>
<dbReference type="InterPro" id="IPR044600">
    <property type="entry name" value="ATL1/ATL16-like"/>
</dbReference>
<evidence type="ECO:0000256" key="6">
    <source>
        <dbReference type="ARBA" id="ARBA00022692"/>
    </source>
</evidence>
<comment type="catalytic activity">
    <reaction evidence="1">
        <text>S-ubiquitinyl-[E2 ubiquitin-conjugating enzyme]-L-cysteine + [acceptor protein]-L-lysine = [E2 ubiquitin-conjugating enzyme]-L-cysteine + N(6)-ubiquitinyl-[acceptor protein]-L-lysine.</text>
        <dbReference type="EC" id="2.3.2.27"/>
    </reaction>
</comment>
<feature type="domain" description="RING-type" evidence="16">
    <location>
        <begin position="99"/>
        <end position="141"/>
    </location>
</feature>
<organism evidence="17 20">
    <name type="scientific">Medicago truncatula</name>
    <name type="common">Barrel medic</name>
    <name type="synonym">Medicago tribuloides</name>
    <dbReference type="NCBI Taxonomy" id="3880"/>
    <lineage>
        <taxon>Eukaryota</taxon>
        <taxon>Viridiplantae</taxon>
        <taxon>Streptophyta</taxon>
        <taxon>Embryophyta</taxon>
        <taxon>Tracheophyta</taxon>
        <taxon>Spermatophyta</taxon>
        <taxon>Magnoliopsida</taxon>
        <taxon>eudicotyledons</taxon>
        <taxon>Gunneridae</taxon>
        <taxon>Pentapetalae</taxon>
        <taxon>rosids</taxon>
        <taxon>fabids</taxon>
        <taxon>Fabales</taxon>
        <taxon>Fabaceae</taxon>
        <taxon>Papilionoideae</taxon>
        <taxon>50 kb inversion clade</taxon>
        <taxon>NPAAA clade</taxon>
        <taxon>Hologalegina</taxon>
        <taxon>IRL clade</taxon>
        <taxon>Trifolieae</taxon>
        <taxon>Medicago</taxon>
    </lineage>
</organism>
<dbReference type="Gramene" id="rna44292">
    <property type="protein sequence ID" value="RHN49459.1"/>
    <property type="gene ID" value="gene44292"/>
</dbReference>
<comment type="pathway">
    <text evidence="3">Protein modification; protein ubiquitination.</text>
</comment>
<dbReference type="GO" id="GO:0016567">
    <property type="term" value="P:protein ubiquitination"/>
    <property type="evidence" value="ECO:0007669"/>
    <property type="project" value="UniProtKB-UniPathway"/>
</dbReference>
<dbReference type="AlphaFoldDB" id="G7L1Y6"/>
<protein>
    <recommendedName>
        <fullName evidence="4">RING-type E3 ubiquitin transferase</fullName>
        <ecNumber evidence="4">2.3.2.27</ecNumber>
    </recommendedName>
</protein>
<evidence type="ECO:0000259" key="16">
    <source>
        <dbReference type="PROSITE" id="PS50089"/>
    </source>
</evidence>
<dbReference type="PROSITE" id="PS50089">
    <property type="entry name" value="ZF_RING_2"/>
    <property type="match status" value="1"/>
</dbReference>
<reference evidence="17 20" key="1">
    <citation type="journal article" date="2011" name="Nature">
        <title>The Medicago genome provides insight into the evolution of rhizobial symbioses.</title>
        <authorList>
            <person name="Young N.D."/>
            <person name="Debelle F."/>
            <person name="Oldroyd G.E."/>
            <person name="Geurts R."/>
            <person name="Cannon S.B."/>
            <person name="Udvardi M.K."/>
            <person name="Benedito V.A."/>
            <person name="Mayer K.F."/>
            <person name="Gouzy J."/>
            <person name="Schoof H."/>
            <person name="Van de Peer Y."/>
            <person name="Proost S."/>
            <person name="Cook D.R."/>
            <person name="Meyers B.C."/>
            <person name="Spannagl M."/>
            <person name="Cheung F."/>
            <person name="De Mita S."/>
            <person name="Krishnakumar V."/>
            <person name="Gundlach H."/>
            <person name="Zhou S."/>
            <person name="Mudge J."/>
            <person name="Bharti A.K."/>
            <person name="Murray J.D."/>
            <person name="Naoumkina M.A."/>
            <person name="Rosen B."/>
            <person name="Silverstein K.A."/>
            <person name="Tang H."/>
            <person name="Rombauts S."/>
            <person name="Zhao P.X."/>
            <person name="Zhou P."/>
            <person name="Barbe V."/>
            <person name="Bardou P."/>
            <person name="Bechner M."/>
            <person name="Bellec A."/>
            <person name="Berger A."/>
            <person name="Berges H."/>
            <person name="Bidwell S."/>
            <person name="Bisseling T."/>
            <person name="Choisne N."/>
            <person name="Couloux A."/>
            <person name="Denny R."/>
            <person name="Deshpande S."/>
            <person name="Dai X."/>
            <person name="Doyle J.J."/>
            <person name="Dudez A.M."/>
            <person name="Farmer A.D."/>
            <person name="Fouteau S."/>
            <person name="Franken C."/>
            <person name="Gibelin C."/>
            <person name="Gish J."/>
            <person name="Goldstein S."/>
            <person name="Gonzalez A.J."/>
            <person name="Green P.J."/>
            <person name="Hallab A."/>
            <person name="Hartog M."/>
            <person name="Hua A."/>
            <person name="Humphray S.J."/>
            <person name="Jeong D.H."/>
            <person name="Jing Y."/>
            <person name="Jocker A."/>
            <person name="Kenton S.M."/>
            <person name="Kim D.J."/>
            <person name="Klee K."/>
            <person name="Lai H."/>
            <person name="Lang C."/>
            <person name="Lin S."/>
            <person name="Macmil S.L."/>
            <person name="Magdelenat G."/>
            <person name="Matthews L."/>
            <person name="McCorrison J."/>
            <person name="Monaghan E.L."/>
            <person name="Mun J.H."/>
            <person name="Najar F.Z."/>
            <person name="Nicholson C."/>
            <person name="Noirot C."/>
            <person name="O'Bleness M."/>
            <person name="Paule C.R."/>
            <person name="Poulain J."/>
            <person name="Prion F."/>
            <person name="Qin B."/>
            <person name="Qu C."/>
            <person name="Retzel E.F."/>
            <person name="Riddle C."/>
            <person name="Sallet E."/>
            <person name="Samain S."/>
            <person name="Samson N."/>
            <person name="Sanders I."/>
            <person name="Saurat O."/>
            <person name="Scarpelli C."/>
            <person name="Schiex T."/>
            <person name="Segurens B."/>
            <person name="Severin A.J."/>
            <person name="Sherrier D.J."/>
            <person name="Shi R."/>
            <person name="Sims S."/>
            <person name="Singer S.R."/>
            <person name="Sinharoy S."/>
            <person name="Sterck L."/>
            <person name="Viollet A."/>
            <person name="Wang B.B."/>
            <person name="Wang K."/>
            <person name="Wang M."/>
            <person name="Wang X."/>
            <person name="Warfsmann J."/>
            <person name="Weissenbach J."/>
            <person name="White D.D."/>
            <person name="White J.D."/>
            <person name="Wiley G.B."/>
            <person name="Wincker P."/>
            <person name="Xing Y."/>
            <person name="Yang L."/>
            <person name="Yao Z."/>
            <person name="Ying F."/>
            <person name="Zhai J."/>
            <person name="Zhou L."/>
            <person name="Zuber A."/>
            <person name="Denarie J."/>
            <person name="Dixon R.A."/>
            <person name="May G.D."/>
            <person name="Schwartz D.C."/>
            <person name="Rogers J."/>
            <person name="Quetier F."/>
            <person name="Town C.D."/>
            <person name="Roe B.A."/>
        </authorList>
    </citation>
    <scope>NUCLEOTIDE SEQUENCE [LARGE SCALE GENOMIC DNA]</scope>
    <source>
        <strain evidence="17">A17</strain>
        <strain evidence="19 20">cv. Jemalong A17</strain>
    </source>
</reference>
<dbReference type="GO" id="GO:0061630">
    <property type="term" value="F:ubiquitin protein ligase activity"/>
    <property type="evidence" value="ECO:0007669"/>
    <property type="project" value="UniProtKB-EC"/>
</dbReference>
<keyword evidence="12 15" id="KW-0472">Membrane</keyword>
<keyword evidence="7" id="KW-0479">Metal-binding</keyword>
<evidence type="ECO:0000256" key="5">
    <source>
        <dbReference type="ARBA" id="ARBA00022679"/>
    </source>
</evidence>
<dbReference type="Gene3D" id="3.30.40.10">
    <property type="entry name" value="Zinc/RING finger domain, C3HC4 (zinc finger)"/>
    <property type="match status" value="1"/>
</dbReference>
<evidence type="ECO:0000256" key="12">
    <source>
        <dbReference type="ARBA" id="ARBA00023136"/>
    </source>
</evidence>
<keyword evidence="5" id="KW-0808">Transferase</keyword>
<dbReference type="InterPro" id="IPR001841">
    <property type="entry name" value="Znf_RING"/>
</dbReference>
<evidence type="ECO:0000256" key="8">
    <source>
        <dbReference type="ARBA" id="ARBA00022771"/>
    </source>
</evidence>
<evidence type="ECO:0000313" key="17">
    <source>
        <dbReference type="EMBL" id="AES82684.1"/>
    </source>
</evidence>
<evidence type="ECO:0000256" key="3">
    <source>
        <dbReference type="ARBA" id="ARBA00004906"/>
    </source>
</evidence>
<dbReference type="SUPFAM" id="SSF57850">
    <property type="entry name" value="RING/U-box"/>
    <property type="match status" value="1"/>
</dbReference>
<reference evidence="21" key="4">
    <citation type="journal article" date="2018" name="Nat. Plants">
        <title>Whole-genome landscape of Medicago truncatula symbiotic genes.</title>
        <authorList>
            <person name="Pecrix Y."/>
            <person name="Staton S.E."/>
            <person name="Sallet E."/>
            <person name="Lelandais-Briere C."/>
            <person name="Moreau S."/>
            <person name="Carrere S."/>
            <person name="Blein T."/>
            <person name="Jardinaud M.F."/>
            <person name="Latrasse D."/>
            <person name="Zouine M."/>
            <person name="Zahm M."/>
            <person name="Kreplak J."/>
            <person name="Mayjonade B."/>
            <person name="Satge C."/>
            <person name="Perez M."/>
            <person name="Cauet S."/>
            <person name="Marande W."/>
            <person name="Chantry-Darmon C."/>
            <person name="Lopez-Roques C."/>
            <person name="Bouchez O."/>
            <person name="Berard A."/>
            <person name="Debelle F."/>
            <person name="Munos S."/>
            <person name="Bendahmane A."/>
            <person name="Berges H."/>
            <person name="Niebel A."/>
            <person name="Buitink J."/>
            <person name="Frugier F."/>
            <person name="Benhamed M."/>
            <person name="Crespi M."/>
            <person name="Gouzy J."/>
            <person name="Gamas P."/>
        </authorList>
    </citation>
    <scope>NUCLEOTIDE SEQUENCE [LARGE SCALE GENOMIC DNA]</scope>
    <source>
        <strain evidence="21">cv. Jemalong A17</strain>
    </source>
</reference>
<dbReference type="HOGENOM" id="CLU_128972_0_0_1"/>
<evidence type="ECO:0000256" key="11">
    <source>
        <dbReference type="ARBA" id="ARBA00022989"/>
    </source>
</evidence>
<dbReference type="Proteomes" id="UP000265566">
    <property type="component" value="Chromosome 7"/>
</dbReference>
<dbReference type="OMA" id="CLVEEDY"/>
<sequence>MDMDNDMFVTLLLLSSVFAACCILLVFLCVHTYRRSLPKFPSVMDSPQYNVESTTMEEDEEEEEEEVAQGLDESVIKAIPSFIYTTAKSEQEEEFRAECAVCLEEFQDNNHIRTLPICSHTFHLNCIDVWLRSNASCPVCRSCLVEEDYLTKCSNASSSQRTLSLERMVVIDIPATTSPS</sequence>
<dbReference type="GO" id="GO:0016020">
    <property type="term" value="C:membrane"/>
    <property type="evidence" value="ECO:0007669"/>
    <property type="project" value="UniProtKB-SubCell"/>
</dbReference>
<dbReference type="FunFam" id="3.30.40.10:FF:000187">
    <property type="entry name" value="E3 ubiquitin-protein ligase ATL6"/>
    <property type="match status" value="1"/>
</dbReference>
<reference evidence="18" key="5">
    <citation type="journal article" date="2018" name="Nat. Plants">
        <title>Whole-genome landscape of Medicago truncatula symbiotic genes.</title>
        <authorList>
            <person name="Pecrix Y."/>
            <person name="Gamas P."/>
            <person name="Carrere S."/>
        </authorList>
    </citation>
    <scope>NUCLEOTIDE SEQUENCE</scope>
    <source>
        <tissue evidence="18">Leaves</tissue>
    </source>
</reference>
<keyword evidence="20" id="KW-1185">Reference proteome</keyword>
<evidence type="ECO:0000313" key="20">
    <source>
        <dbReference type="Proteomes" id="UP000002051"/>
    </source>
</evidence>
<comment type="similarity">
    <text evidence="13">Belongs to the RING-type zinc finger family. ATL subfamily.</text>
</comment>
<reference evidence="19" key="3">
    <citation type="submission" date="2015-04" db="UniProtKB">
        <authorList>
            <consortium name="EnsemblPlants"/>
        </authorList>
    </citation>
    <scope>IDENTIFICATION</scope>
    <source>
        <strain evidence="19">cv. Jemalong A17</strain>
    </source>
</reference>
<evidence type="ECO:0000256" key="7">
    <source>
        <dbReference type="ARBA" id="ARBA00022723"/>
    </source>
</evidence>
<dbReference type="InterPro" id="IPR013083">
    <property type="entry name" value="Znf_RING/FYVE/PHD"/>
</dbReference>
<evidence type="ECO:0000256" key="14">
    <source>
        <dbReference type="PROSITE-ProRule" id="PRU00175"/>
    </source>
</evidence>
<evidence type="ECO:0000256" key="9">
    <source>
        <dbReference type="ARBA" id="ARBA00022786"/>
    </source>
</evidence>
<dbReference type="EMBL" id="CM001223">
    <property type="protein sequence ID" value="AES82684.1"/>
    <property type="molecule type" value="Genomic_DNA"/>
</dbReference>
<dbReference type="PANTHER" id="PTHR46913">
    <property type="entry name" value="RING-H2 FINGER PROTEIN ATL16"/>
    <property type="match status" value="1"/>
</dbReference>